<evidence type="ECO:0000256" key="5">
    <source>
        <dbReference type="ARBA" id="ARBA00022801"/>
    </source>
</evidence>
<dbReference type="GO" id="GO:0004518">
    <property type="term" value="F:nuclease activity"/>
    <property type="evidence" value="ECO:0007669"/>
    <property type="project" value="UniProtKB-KW"/>
</dbReference>
<organism evidence="9 10">
    <name type="scientific">Treponema primitia (strain ATCC BAA-887 / DSM 12427 / ZAS-2)</name>
    <dbReference type="NCBI Taxonomy" id="545694"/>
    <lineage>
        <taxon>Bacteria</taxon>
        <taxon>Pseudomonadati</taxon>
        <taxon>Spirochaetota</taxon>
        <taxon>Spirochaetia</taxon>
        <taxon>Spirochaetales</taxon>
        <taxon>Treponemataceae</taxon>
        <taxon>Treponema</taxon>
    </lineage>
</organism>
<keyword evidence="4" id="KW-0479">Metal-binding</keyword>
<dbReference type="STRING" id="545694.TREPR_1183"/>
<keyword evidence="3" id="KW-0540">Nuclease</keyword>
<sequence length="137" mass="15615">MKYLLDTNVLSEMKKSNPNPRVKAFIETIPEDDILISVISVGEIFFGIERLPEGNKKADLSLWFHHEILGVNENHILPLDTEVMLEWARLRAKAKQTLSPNNSLIAATILTHRLTLVTRNTRDFDAVEGLNLINPWD</sequence>
<evidence type="ECO:0000256" key="1">
    <source>
        <dbReference type="ARBA" id="ARBA00001946"/>
    </source>
</evidence>
<protein>
    <submittedName>
        <fullName evidence="9">Plasmid stability protein</fullName>
    </submittedName>
</protein>
<dbReference type="Pfam" id="PF01850">
    <property type="entry name" value="PIN"/>
    <property type="match status" value="1"/>
</dbReference>
<keyword evidence="10" id="KW-1185">Reference proteome</keyword>
<name>F5YGU5_TREPZ</name>
<evidence type="ECO:0000256" key="3">
    <source>
        <dbReference type="ARBA" id="ARBA00022722"/>
    </source>
</evidence>
<dbReference type="RefSeq" id="WP_015708890.1">
    <property type="nucleotide sequence ID" value="NC_015578.1"/>
</dbReference>
<dbReference type="Proteomes" id="UP000009223">
    <property type="component" value="Chromosome"/>
</dbReference>
<keyword evidence="6" id="KW-0460">Magnesium</keyword>
<dbReference type="GO" id="GO:0046872">
    <property type="term" value="F:metal ion binding"/>
    <property type="evidence" value="ECO:0007669"/>
    <property type="project" value="UniProtKB-KW"/>
</dbReference>
<dbReference type="InterPro" id="IPR029060">
    <property type="entry name" value="PIN-like_dom_sf"/>
</dbReference>
<evidence type="ECO:0000256" key="7">
    <source>
        <dbReference type="ARBA" id="ARBA00038093"/>
    </source>
</evidence>
<dbReference type="PANTHER" id="PTHR33653">
    <property type="entry name" value="RIBONUCLEASE VAPC2"/>
    <property type="match status" value="1"/>
</dbReference>
<evidence type="ECO:0000256" key="2">
    <source>
        <dbReference type="ARBA" id="ARBA00022649"/>
    </source>
</evidence>
<accession>F5YGU5</accession>
<dbReference type="GO" id="GO:0016787">
    <property type="term" value="F:hydrolase activity"/>
    <property type="evidence" value="ECO:0007669"/>
    <property type="project" value="UniProtKB-KW"/>
</dbReference>
<evidence type="ECO:0000256" key="4">
    <source>
        <dbReference type="ARBA" id="ARBA00022723"/>
    </source>
</evidence>
<dbReference type="eggNOG" id="COG1487">
    <property type="taxonomic scope" value="Bacteria"/>
</dbReference>
<evidence type="ECO:0000313" key="10">
    <source>
        <dbReference type="Proteomes" id="UP000009223"/>
    </source>
</evidence>
<feature type="domain" description="PIN" evidence="8">
    <location>
        <begin position="3"/>
        <end position="128"/>
    </location>
</feature>
<dbReference type="OrthoDB" id="9815354at2"/>
<dbReference type="AlphaFoldDB" id="F5YGU5"/>
<dbReference type="EMBL" id="CP001843">
    <property type="protein sequence ID" value="AEF86519.1"/>
    <property type="molecule type" value="Genomic_DNA"/>
</dbReference>
<keyword evidence="2" id="KW-1277">Toxin-antitoxin system</keyword>
<dbReference type="HOGENOM" id="CLU_118482_8_0_12"/>
<evidence type="ECO:0000313" key="9">
    <source>
        <dbReference type="EMBL" id="AEF86519.1"/>
    </source>
</evidence>
<evidence type="ECO:0000259" key="8">
    <source>
        <dbReference type="Pfam" id="PF01850"/>
    </source>
</evidence>
<comment type="cofactor">
    <cofactor evidence="1">
        <name>Mg(2+)</name>
        <dbReference type="ChEBI" id="CHEBI:18420"/>
    </cofactor>
</comment>
<gene>
    <name evidence="9" type="ordered locus">TREPR_1183</name>
</gene>
<dbReference type="InterPro" id="IPR050556">
    <property type="entry name" value="Type_II_TA_system_RNase"/>
</dbReference>
<reference evidence="10" key="1">
    <citation type="submission" date="2009-12" db="EMBL/GenBank/DDBJ databases">
        <title>Complete sequence of Treponema primitia strain ZAS-2.</title>
        <authorList>
            <person name="Tetu S.G."/>
            <person name="Matson E."/>
            <person name="Ren Q."/>
            <person name="Seshadri R."/>
            <person name="Elbourne L."/>
            <person name="Hassan K.A."/>
            <person name="Durkin A."/>
            <person name="Radune D."/>
            <person name="Mohamoud Y."/>
            <person name="Shay R."/>
            <person name="Jin S."/>
            <person name="Zhang X."/>
            <person name="Lucey K."/>
            <person name="Ballor N.R."/>
            <person name="Ottesen E."/>
            <person name="Rosenthal R."/>
            <person name="Allen A."/>
            <person name="Leadbetter J.R."/>
            <person name="Paulsen I.T."/>
        </authorList>
    </citation>
    <scope>NUCLEOTIDE SEQUENCE [LARGE SCALE GENOMIC DNA]</scope>
    <source>
        <strain evidence="10">ATCC BAA-887 / DSM 12427 / ZAS-2</strain>
    </source>
</reference>
<evidence type="ECO:0000256" key="6">
    <source>
        <dbReference type="ARBA" id="ARBA00022842"/>
    </source>
</evidence>
<reference evidence="9 10" key="2">
    <citation type="journal article" date="2011" name="ISME J.">
        <title>RNA-seq reveals cooperative metabolic interactions between two termite-gut spirochete species in co-culture.</title>
        <authorList>
            <person name="Rosenthal A.Z."/>
            <person name="Matson E.G."/>
            <person name="Eldar A."/>
            <person name="Leadbetter J.R."/>
        </authorList>
    </citation>
    <scope>NUCLEOTIDE SEQUENCE [LARGE SCALE GENOMIC DNA]</scope>
    <source>
        <strain evidence="10">ATCC BAA-887 / DSM 12427 / ZAS-2</strain>
    </source>
</reference>
<keyword evidence="5" id="KW-0378">Hydrolase</keyword>
<dbReference type="CDD" id="cd18746">
    <property type="entry name" value="PIN_VapC4-5_FitB-like"/>
    <property type="match status" value="1"/>
</dbReference>
<dbReference type="Gene3D" id="3.40.50.1010">
    <property type="entry name" value="5'-nuclease"/>
    <property type="match status" value="1"/>
</dbReference>
<comment type="similarity">
    <text evidence="7">Belongs to the PINc/VapC protein family.</text>
</comment>
<dbReference type="InterPro" id="IPR002716">
    <property type="entry name" value="PIN_dom"/>
</dbReference>
<dbReference type="PANTHER" id="PTHR33653:SF1">
    <property type="entry name" value="RIBONUCLEASE VAPC2"/>
    <property type="match status" value="1"/>
</dbReference>
<proteinExistence type="inferred from homology"/>
<dbReference type="KEGG" id="tpi:TREPR_1183"/>
<dbReference type="SUPFAM" id="SSF88723">
    <property type="entry name" value="PIN domain-like"/>
    <property type="match status" value="1"/>
</dbReference>